<feature type="domain" description="M23ase beta-sheet core" evidence="8">
    <location>
        <begin position="243"/>
        <end position="337"/>
    </location>
</feature>
<dbReference type="InterPro" id="IPR045834">
    <property type="entry name" value="Csd3_N2"/>
</dbReference>
<dbReference type="Pfam" id="PF19425">
    <property type="entry name" value="Csd3_N2"/>
    <property type="match status" value="1"/>
</dbReference>
<keyword evidence="5" id="KW-0378">Hydrolase</keyword>
<evidence type="ECO:0000256" key="1">
    <source>
        <dbReference type="ARBA" id="ARBA00001947"/>
    </source>
</evidence>
<organism evidence="11">
    <name type="scientific">hydrothermal vent metagenome</name>
    <dbReference type="NCBI Taxonomy" id="652676"/>
    <lineage>
        <taxon>unclassified sequences</taxon>
        <taxon>metagenomes</taxon>
        <taxon>ecological metagenomes</taxon>
    </lineage>
</organism>
<dbReference type="GO" id="GO:0030313">
    <property type="term" value="C:cell envelope"/>
    <property type="evidence" value="ECO:0007669"/>
    <property type="project" value="UniProtKB-SubCell"/>
</dbReference>
<keyword evidence="4" id="KW-0479">Metal-binding</keyword>
<dbReference type="Pfam" id="PF01551">
    <property type="entry name" value="Peptidase_M23"/>
    <property type="match status" value="1"/>
</dbReference>
<dbReference type="GO" id="GO:0046872">
    <property type="term" value="F:metal ion binding"/>
    <property type="evidence" value="ECO:0007669"/>
    <property type="project" value="UniProtKB-KW"/>
</dbReference>
<dbReference type="InterPro" id="IPR011055">
    <property type="entry name" value="Dup_hybrid_motif"/>
</dbReference>
<evidence type="ECO:0000256" key="7">
    <source>
        <dbReference type="ARBA" id="ARBA00023049"/>
    </source>
</evidence>
<dbReference type="InterPro" id="IPR040653">
    <property type="entry name" value="Csd3_N"/>
</dbReference>
<dbReference type="SUPFAM" id="SSF51261">
    <property type="entry name" value="Duplicated hybrid motif"/>
    <property type="match status" value="1"/>
</dbReference>
<evidence type="ECO:0000256" key="4">
    <source>
        <dbReference type="ARBA" id="ARBA00022723"/>
    </source>
</evidence>
<name>A0A1W1BJW1_9ZZZZ</name>
<evidence type="ECO:0000256" key="2">
    <source>
        <dbReference type="ARBA" id="ARBA00004196"/>
    </source>
</evidence>
<evidence type="ECO:0000259" key="10">
    <source>
        <dbReference type="Pfam" id="PF19425"/>
    </source>
</evidence>
<evidence type="ECO:0000256" key="5">
    <source>
        <dbReference type="ARBA" id="ARBA00022801"/>
    </source>
</evidence>
<dbReference type="GO" id="GO:0004222">
    <property type="term" value="F:metalloendopeptidase activity"/>
    <property type="evidence" value="ECO:0007669"/>
    <property type="project" value="TreeGrafter"/>
</dbReference>
<dbReference type="InterPro" id="IPR050570">
    <property type="entry name" value="Cell_wall_metabolism_enzyme"/>
</dbReference>
<dbReference type="Pfam" id="PF18059">
    <property type="entry name" value="Csd3_N"/>
    <property type="match status" value="1"/>
</dbReference>
<dbReference type="AlphaFoldDB" id="A0A1W1BJW1"/>
<evidence type="ECO:0000259" key="8">
    <source>
        <dbReference type="Pfam" id="PF01551"/>
    </source>
</evidence>
<evidence type="ECO:0000256" key="3">
    <source>
        <dbReference type="ARBA" id="ARBA00022670"/>
    </source>
</evidence>
<evidence type="ECO:0000256" key="6">
    <source>
        <dbReference type="ARBA" id="ARBA00022833"/>
    </source>
</evidence>
<dbReference type="PANTHER" id="PTHR21666">
    <property type="entry name" value="PEPTIDASE-RELATED"/>
    <property type="match status" value="1"/>
</dbReference>
<dbReference type="EMBL" id="FPHN01000027">
    <property type="protein sequence ID" value="SFV53820.1"/>
    <property type="molecule type" value="Genomic_DNA"/>
</dbReference>
<dbReference type="Gene3D" id="2.70.70.10">
    <property type="entry name" value="Glucose Permease (Domain IIA)"/>
    <property type="match status" value="1"/>
</dbReference>
<keyword evidence="3" id="KW-0645">Protease</keyword>
<dbReference type="CDD" id="cd12797">
    <property type="entry name" value="M23_peptidase"/>
    <property type="match status" value="1"/>
</dbReference>
<sequence length="401" mass="46537">MIKSSILRILIIFFSFYSFAFGAKVKYSTWKKGLHFETYLEEHNISKKILETLDEEDVLLVSDIEKNQKFYELIASNGVLLQALIPVGEELQLHLRKTYDGYDLKVIPIAYQKNTYFTMLSVKTTPYKDILYTVKNRALAKEFIRLLKHSVNFRGIQKKDKLAIVYTQKMRLGQPIGVPDIKVAMLESHKKKHYVFKHSDGKYYDENGEELVKKYMGKPLKHIRITSGFTERRFHPILKRWKAHHGTDFGAKRGTPILAAADGKVIFSGRMGGYGNVIKIQHKDDYVTLYAHQSRLKAKKGDFVKQGQVIGYVGSTGRSTGPHLHFGLYKNNRPIDPMRLVKFSTNGLKGKDREAFFNRKRKYTKIINTIFDKNMPSYVWNTVDKLAVTPKMKDYYKKRGW</sequence>
<keyword evidence="7" id="KW-0482">Metalloprotease</keyword>
<gene>
    <name evidence="11" type="ORF">MNB_SV-14-1768</name>
</gene>
<dbReference type="InterPro" id="IPR016047">
    <property type="entry name" value="M23ase_b-sheet_dom"/>
</dbReference>
<keyword evidence="6" id="KW-0862">Zinc</keyword>
<dbReference type="GO" id="GO:0006508">
    <property type="term" value="P:proteolysis"/>
    <property type="evidence" value="ECO:0007669"/>
    <property type="project" value="UniProtKB-KW"/>
</dbReference>
<evidence type="ECO:0000259" key="9">
    <source>
        <dbReference type="Pfam" id="PF18059"/>
    </source>
</evidence>
<feature type="domain" description="Csd3-like second N-terminal" evidence="10">
    <location>
        <begin position="141"/>
        <end position="229"/>
    </location>
</feature>
<accession>A0A1W1BJW1</accession>
<reference evidence="11" key="1">
    <citation type="submission" date="2016-10" db="EMBL/GenBank/DDBJ databases">
        <authorList>
            <person name="de Groot N.N."/>
        </authorList>
    </citation>
    <scope>NUCLEOTIDE SEQUENCE</scope>
</reference>
<proteinExistence type="predicted"/>
<protein>
    <submittedName>
        <fullName evidence="11">Membrane proteins related to metalloendopeptidases</fullName>
    </submittedName>
</protein>
<feature type="domain" description="Csd3 N-terminal" evidence="9">
    <location>
        <begin position="29"/>
        <end position="109"/>
    </location>
</feature>
<dbReference type="PANTHER" id="PTHR21666:SF288">
    <property type="entry name" value="CELL DIVISION PROTEIN YTFB"/>
    <property type="match status" value="1"/>
</dbReference>
<comment type="cofactor">
    <cofactor evidence="1">
        <name>Zn(2+)</name>
        <dbReference type="ChEBI" id="CHEBI:29105"/>
    </cofactor>
</comment>
<evidence type="ECO:0000313" key="11">
    <source>
        <dbReference type="EMBL" id="SFV53820.1"/>
    </source>
</evidence>
<dbReference type="FunFam" id="2.70.70.10:FF:000006">
    <property type="entry name" value="M23 family peptidase"/>
    <property type="match status" value="1"/>
</dbReference>
<dbReference type="Gene3D" id="3.10.450.350">
    <property type="match status" value="1"/>
</dbReference>
<comment type="subcellular location">
    <subcellularLocation>
        <location evidence="2">Cell envelope</location>
    </subcellularLocation>
</comment>